<dbReference type="SUPFAM" id="SSF51735">
    <property type="entry name" value="NAD(P)-binding Rossmann-fold domains"/>
    <property type="match status" value="1"/>
</dbReference>
<dbReference type="InterPro" id="IPR002347">
    <property type="entry name" value="SDR_fam"/>
</dbReference>
<keyword evidence="3" id="KW-1185">Reference proteome</keyword>
<dbReference type="Pfam" id="PF00106">
    <property type="entry name" value="adh_short"/>
    <property type="match status" value="1"/>
</dbReference>
<dbReference type="InterPro" id="IPR036291">
    <property type="entry name" value="NAD(P)-bd_dom_sf"/>
</dbReference>
<reference evidence="2 3" key="1">
    <citation type="submission" date="2018-05" db="EMBL/GenBank/DDBJ databases">
        <title>Draft genome sequence of Streptococcus panodentis CCUG 70867T.</title>
        <authorList>
            <person name="Salva-Serra F."/>
            <person name="Mendez V."/>
            <person name="Jaen-Luchoro D."/>
            <person name="Gonzales-Siles L."/>
            <person name="Karlsson R."/>
            <person name="Engstrom-Jakobsson H."/>
            <person name="Busquets A."/>
            <person name="Gomila M."/>
            <person name="Pineiro-Iglesias B."/>
            <person name="Bennasar-Figueras A."/>
            <person name="Seeger M."/>
            <person name="Moore E."/>
        </authorList>
    </citation>
    <scope>NUCLEOTIDE SEQUENCE [LARGE SCALE GENOMIC DNA]</scope>
    <source>
        <strain evidence="2 3">CCUG 70867</strain>
    </source>
</reference>
<name>A0ABS5AZ20_9STRE</name>
<dbReference type="PANTHER" id="PTHR43157">
    <property type="entry name" value="PHOSPHATIDYLINOSITOL-GLYCAN BIOSYNTHESIS CLASS F PROTEIN-RELATED"/>
    <property type="match status" value="1"/>
</dbReference>
<evidence type="ECO:0000256" key="1">
    <source>
        <dbReference type="ARBA" id="ARBA00023002"/>
    </source>
</evidence>
<accession>A0ABS5AZ20</accession>
<protein>
    <submittedName>
        <fullName evidence="2">Dehydrogenase</fullName>
    </submittedName>
</protein>
<dbReference type="PANTHER" id="PTHR43157:SF31">
    <property type="entry name" value="PHOSPHATIDYLINOSITOL-GLYCAN BIOSYNTHESIS CLASS F PROTEIN"/>
    <property type="match status" value="1"/>
</dbReference>
<comment type="caution">
    <text evidence="2">The sequence shown here is derived from an EMBL/GenBank/DDBJ whole genome shotgun (WGS) entry which is preliminary data.</text>
</comment>
<dbReference type="PRINTS" id="PR00081">
    <property type="entry name" value="GDHRDH"/>
</dbReference>
<sequence>MKKALITGGNSGIGYQAVKQLAEKGWQVTMLCRRKEAAERACQEIIQQTGHPHVSYLLADLADMESIRQAVSRYRQEQQTLDVLINNAADFDLSVKEPIITKDGLEKQFATNVAAPFLLSQLLRDLLEQSEDGRILNISSQGLMLYPFLKLDFDNLKGQKHYSPAQTYYQNKLALLMLSLYLRRQWTAIKIQAVRVTNVKVDMRRYAHLKVLARKLYKIKSKFSISPEQMARVYTMLATEDGYEGFLYNEKCREVKANSFAYQEAEQEKLCELLEQLTSK</sequence>
<evidence type="ECO:0000313" key="2">
    <source>
        <dbReference type="EMBL" id="MBP2621832.1"/>
    </source>
</evidence>
<keyword evidence="1" id="KW-0560">Oxidoreductase</keyword>
<dbReference type="Gene3D" id="3.40.50.720">
    <property type="entry name" value="NAD(P)-binding Rossmann-like Domain"/>
    <property type="match status" value="1"/>
</dbReference>
<organism evidence="2 3">
    <name type="scientific">Streptococcus panodentis</name>
    <dbReference type="NCBI Taxonomy" id="1581472"/>
    <lineage>
        <taxon>Bacteria</taxon>
        <taxon>Bacillati</taxon>
        <taxon>Bacillota</taxon>
        <taxon>Bacilli</taxon>
        <taxon>Lactobacillales</taxon>
        <taxon>Streptococcaceae</taxon>
        <taxon>Streptococcus</taxon>
    </lineage>
</organism>
<dbReference type="EMBL" id="QFAY01000025">
    <property type="protein sequence ID" value="MBP2621832.1"/>
    <property type="molecule type" value="Genomic_DNA"/>
</dbReference>
<evidence type="ECO:0000313" key="3">
    <source>
        <dbReference type="Proteomes" id="UP001519349"/>
    </source>
</evidence>
<dbReference type="RefSeq" id="WP_209551872.1">
    <property type="nucleotide sequence ID" value="NZ_QFAY01000025.1"/>
</dbReference>
<proteinExistence type="predicted"/>
<gene>
    <name evidence="2" type="ORF">DHL47_11000</name>
</gene>
<dbReference type="Proteomes" id="UP001519349">
    <property type="component" value="Unassembled WGS sequence"/>
</dbReference>